<gene>
    <name evidence="3" type="ORF">ERS852423_01659</name>
</gene>
<name>A0A174AE73_9FIRM</name>
<dbReference type="Pfam" id="PF13240">
    <property type="entry name" value="Zn_Ribbon_1"/>
    <property type="match status" value="1"/>
</dbReference>
<evidence type="ECO:0000313" key="3">
    <source>
        <dbReference type="EMBL" id="CUN86882.1"/>
    </source>
</evidence>
<dbReference type="AlphaFoldDB" id="A0A174AE73"/>
<keyword evidence="1" id="KW-1133">Transmembrane helix</keyword>
<evidence type="ECO:0000259" key="2">
    <source>
        <dbReference type="Pfam" id="PF13240"/>
    </source>
</evidence>
<sequence>MYCRNCGNKLPEGARFCGACGAEQKQSMVNADEKQPETVYQGMTGKTVEKQDVISSDSEIKSVKCPKCGGKRLQIMTETDTHVKTSGGGYSATKGCFGWLIFGPFGLLCGNCGSKQKTSVDTTNKTYWVCSDCGNKFRNLDDWKKEIEEKEKLANNTMIYCVLAFIAAFICFAIRFSFLAWIMLILGIVYVILIPVGKNQLNQEKEEYKKLEYESTEK</sequence>
<dbReference type="Proteomes" id="UP000095439">
    <property type="component" value="Unassembled WGS sequence"/>
</dbReference>
<evidence type="ECO:0000256" key="1">
    <source>
        <dbReference type="SAM" id="Phobius"/>
    </source>
</evidence>
<keyword evidence="1" id="KW-0812">Transmembrane</keyword>
<dbReference type="InterPro" id="IPR026870">
    <property type="entry name" value="Zinc_ribbon_dom"/>
</dbReference>
<feature type="transmembrane region" description="Helical" evidence="1">
    <location>
        <begin position="153"/>
        <end position="172"/>
    </location>
</feature>
<dbReference type="EMBL" id="CYYY01000006">
    <property type="protein sequence ID" value="CUN86882.1"/>
    <property type="molecule type" value="Genomic_DNA"/>
</dbReference>
<evidence type="ECO:0000313" key="4">
    <source>
        <dbReference type="Proteomes" id="UP000095439"/>
    </source>
</evidence>
<feature type="domain" description="Zinc-ribbon" evidence="2">
    <location>
        <begin position="2"/>
        <end position="23"/>
    </location>
</feature>
<protein>
    <submittedName>
        <fullName evidence="3">Double zinc ribbon</fullName>
    </submittedName>
</protein>
<reference evidence="3 4" key="1">
    <citation type="submission" date="2015-09" db="EMBL/GenBank/DDBJ databases">
        <authorList>
            <consortium name="Pathogen Informatics"/>
        </authorList>
    </citation>
    <scope>NUCLEOTIDE SEQUENCE [LARGE SCALE GENOMIC DNA]</scope>
    <source>
        <strain evidence="3 4">2789STDY5608866</strain>
    </source>
</reference>
<accession>A0A174AE73</accession>
<feature type="transmembrane region" description="Helical" evidence="1">
    <location>
        <begin position="178"/>
        <end position="196"/>
    </location>
</feature>
<organism evidence="3 4">
    <name type="scientific">Dorea longicatena</name>
    <dbReference type="NCBI Taxonomy" id="88431"/>
    <lineage>
        <taxon>Bacteria</taxon>
        <taxon>Bacillati</taxon>
        <taxon>Bacillota</taxon>
        <taxon>Clostridia</taxon>
        <taxon>Lachnospirales</taxon>
        <taxon>Lachnospiraceae</taxon>
        <taxon>Dorea</taxon>
    </lineage>
</organism>
<keyword evidence="1" id="KW-0472">Membrane</keyword>
<dbReference type="RefSeq" id="WP_055181602.1">
    <property type="nucleotide sequence ID" value="NZ_CABIWY010000006.1"/>
</dbReference>
<proteinExistence type="predicted"/>